<reference evidence="2" key="3">
    <citation type="submission" date="2025-09" db="UniProtKB">
        <authorList>
            <consortium name="Ensembl"/>
        </authorList>
    </citation>
    <scope>IDENTIFICATION</scope>
</reference>
<dbReference type="Proteomes" id="UP000314982">
    <property type="component" value="Unassembled WGS sequence"/>
</dbReference>
<proteinExistence type="predicted"/>
<dbReference type="SUPFAM" id="SSF117281">
    <property type="entry name" value="Kelch motif"/>
    <property type="match status" value="1"/>
</dbReference>
<keyword evidence="1" id="KW-0880">Kelch repeat</keyword>
<dbReference type="Gene3D" id="2.120.10.80">
    <property type="entry name" value="Kelch-type beta propeller"/>
    <property type="match status" value="1"/>
</dbReference>
<dbReference type="InterPro" id="IPR015915">
    <property type="entry name" value="Kelch-typ_b-propeller"/>
</dbReference>
<dbReference type="Ensembl" id="ENSHHUT00000079945.1">
    <property type="protein sequence ID" value="ENSHHUP00000077432.1"/>
    <property type="gene ID" value="ENSHHUG00000045229.1"/>
</dbReference>
<keyword evidence="3" id="KW-1185">Reference proteome</keyword>
<dbReference type="Pfam" id="PF01344">
    <property type="entry name" value="Kelch_1"/>
    <property type="match status" value="1"/>
</dbReference>
<evidence type="ECO:0000256" key="1">
    <source>
        <dbReference type="ARBA" id="ARBA00022441"/>
    </source>
</evidence>
<reference evidence="3" key="1">
    <citation type="submission" date="2018-06" db="EMBL/GenBank/DDBJ databases">
        <title>Genome assembly of Danube salmon.</title>
        <authorList>
            <person name="Macqueen D.J."/>
            <person name="Gundappa M.K."/>
        </authorList>
    </citation>
    <scope>NUCLEOTIDE SEQUENCE [LARGE SCALE GENOMIC DNA]</scope>
</reference>
<evidence type="ECO:0000313" key="2">
    <source>
        <dbReference type="Ensembl" id="ENSHHUP00000077432.1"/>
    </source>
</evidence>
<accession>A0A4W5QMT0</accession>
<sequence>DIPGGARATSGCCYGDYRAEIRCKGVENATACVINGTIFVTGGHYGSRGGSTYENIQAYKPDINEWIIVTITPHPEYGLCSVTLNNKLYLGGQTRMRSRE</sequence>
<dbReference type="GeneTree" id="ENSGT00940000159106"/>
<organism evidence="2 3">
    <name type="scientific">Hucho hucho</name>
    <name type="common">huchen</name>
    <dbReference type="NCBI Taxonomy" id="62062"/>
    <lineage>
        <taxon>Eukaryota</taxon>
        <taxon>Metazoa</taxon>
        <taxon>Chordata</taxon>
        <taxon>Craniata</taxon>
        <taxon>Vertebrata</taxon>
        <taxon>Euteleostomi</taxon>
        <taxon>Actinopterygii</taxon>
        <taxon>Neopterygii</taxon>
        <taxon>Teleostei</taxon>
        <taxon>Protacanthopterygii</taxon>
        <taxon>Salmoniformes</taxon>
        <taxon>Salmonidae</taxon>
        <taxon>Salmoninae</taxon>
        <taxon>Hucho</taxon>
    </lineage>
</organism>
<name>A0A4W5QMT0_9TELE</name>
<evidence type="ECO:0000313" key="3">
    <source>
        <dbReference type="Proteomes" id="UP000314982"/>
    </source>
</evidence>
<dbReference type="AlphaFoldDB" id="A0A4W5QMT0"/>
<reference evidence="2" key="2">
    <citation type="submission" date="2025-08" db="UniProtKB">
        <authorList>
            <consortium name="Ensembl"/>
        </authorList>
    </citation>
    <scope>IDENTIFICATION</scope>
</reference>
<protein>
    <submittedName>
        <fullName evidence="2">Uncharacterized protein</fullName>
    </submittedName>
</protein>
<dbReference type="InterPro" id="IPR006652">
    <property type="entry name" value="Kelch_1"/>
</dbReference>